<dbReference type="GO" id="GO:0007043">
    <property type="term" value="P:cell-cell junction assembly"/>
    <property type="evidence" value="ECO:0007669"/>
    <property type="project" value="TreeGrafter"/>
</dbReference>
<keyword evidence="5" id="KW-0732">Signal</keyword>
<keyword evidence="11" id="KW-0325">Glycoprotein</keyword>
<name>A0A3Q2NRP6_FUNHE</name>
<keyword evidence="3" id="KW-0812">Transmembrane</keyword>
<keyword evidence="4" id="KW-0479">Metal-binding</keyword>
<dbReference type="Ensembl" id="ENSFHET00000013342.1">
    <property type="protein sequence ID" value="ENSFHEP00000001762.1"/>
    <property type="gene ID" value="ENSFHEG00000002534.1"/>
</dbReference>
<evidence type="ECO:0000259" key="13">
    <source>
        <dbReference type="PROSITE" id="PS50268"/>
    </source>
</evidence>
<evidence type="ECO:0000256" key="2">
    <source>
        <dbReference type="ARBA" id="ARBA00022475"/>
    </source>
</evidence>
<dbReference type="GO" id="GO:0005509">
    <property type="term" value="F:calcium ion binding"/>
    <property type="evidence" value="ECO:0007669"/>
    <property type="project" value="UniProtKB-UniRule"/>
</dbReference>
<dbReference type="GO" id="GO:0016342">
    <property type="term" value="C:catenin complex"/>
    <property type="evidence" value="ECO:0007669"/>
    <property type="project" value="TreeGrafter"/>
</dbReference>
<proteinExistence type="predicted"/>
<dbReference type="PANTHER" id="PTHR24027:SF323">
    <property type="entry name" value="CADHERIN-19"/>
    <property type="match status" value="1"/>
</dbReference>
<dbReference type="GO" id="GO:0044331">
    <property type="term" value="P:cell-cell adhesion mediated by cadherin"/>
    <property type="evidence" value="ECO:0007669"/>
    <property type="project" value="TreeGrafter"/>
</dbReference>
<dbReference type="Proteomes" id="UP000265000">
    <property type="component" value="Unplaced"/>
</dbReference>
<dbReference type="GO" id="GO:0005912">
    <property type="term" value="C:adherens junction"/>
    <property type="evidence" value="ECO:0007669"/>
    <property type="project" value="TreeGrafter"/>
</dbReference>
<dbReference type="SMART" id="SM00112">
    <property type="entry name" value="CA"/>
    <property type="match status" value="3"/>
</dbReference>
<protein>
    <recommendedName>
        <fullName evidence="13">Cadherin domain-containing protein</fullName>
    </recommendedName>
</protein>
<keyword evidence="2" id="KW-1003">Cell membrane</keyword>
<dbReference type="InterPro" id="IPR002126">
    <property type="entry name" value="Cadherin-like_dom"/>
</dbReference>
<dbReference type="FunFam" id="2.60.40.60:FF:000012">
    <property type="entry name" value="Cadherin 24"/>
    <property type="match status" value="1"/>
</dbReference>
<dbReference type="PROSITE" id="PS00232">
    <property type="entry name" value="CADHERIN_1"/>
    <property type="match status" value="1"/>
</dbReference>
<keyword evidence="7 12" id="KW-0106">Calcium</keyword>
<dbReference type="Pfam" id="PF00028">
    <property type="entry name" value="Cadherin"/>
    <property type="match status" value="3"/>
</dbReference>
<evidence type="ECO:0000256" key="7">
    <source>
        <dbReference type="ARBA" id="ARBA00022837"/>
    </source>
</evidence>
<evidence type="ECO:0000256" key="9">
    <source>
        <dbReference type="ARBA" id="ARBA00022989"/>
    </source>
</evidence>
<comment type="subcellular location">
    <subcellularLocation>
        <location evidence="1">Cell membrane</location>
        <topology evidence="1">Single-pass type I membrane protein</topology>
    </subcellularLocation>
</comment>
<dbReference type="FunFam" id="2.60.40.60:FF:000009">
    <property type="entry name" value="Cadherin 24"/>
    <property type="match status" value="1"/>
</dbReference>
<dbReference type="PANTHER" id="PTHR24027">
    <property type="entry name" value="CADHERIN-23"/>
    <property type="match status" value="1"/>
</dbReference>
<evidence type="ECO:0000256" key="4">
    <source>
        <dbReference type="ARBA" id="ARBA00022723"/>
    </source>
</evidence>
<evidence type="ECO:0000256" key="11">
    <source>
        <dbReference type="ARBA" id="ARBA00023180"/>
    </source>
</evidence>
<dbReference type="GO" id="GO:0016477">
    <property type="term" value="P:cell migration"/>
    <property type="evidence" value="ECO:0007669"/>
    <property type="project" value="TreeGrafter"/>
</dbReference>
<evidence type="ECO:0000256" key="6">
    <source>
        <dbReference type="ARBA" id="ARBA00022737"/>
    </source>
</evidence>
<evidence type="ECO:0000313" key="14">
    <source>
        <dbReference type="Ensembl" id="ENSFHEP00000001762.1"/>
    </source>
</evidence>
<dbReference type="InterPro" id="IPR039808">
    <property type="entry name" value="Cadherin"/>
</dbReference>
<dbReference type="InterPro" id="IPR020894">
    <property type="entry name" value="Cadherin_CS"/>
</dbReference>
<keyword evidence="15" id="KW-1185">Reference proteome</keyword>
<evidence type="ECO:0000256" key="5">
    <source>
        <dbReference type="ARBA" id="ARBA00022729"/>
    </source>
</evidence>
<feature type="domain" description="Cadherin" evidence="13">
    <location>
        <begin position="72"/>
        <end position="152"/>
    </location>
</feature>
<dbReference type="GO" id="GO:0008013">
    <property type="term" value="F:beta-catenin binding"/>
    <property type="evidence" value="ECO:0007669"/>
    <property type="project" value="TreeGrafter"/>
</dbReference>
<organism evidence="14 15">
    <name type="scientific">Fundulus heteroclitus</name>
    <name type="common">Killifish</name>
    <name type="synonym">Mummichog</name>
    <dbReference type="NCBI Taxonomy" id="8078"/>
    <lineage>
        <taxon>Eukaryota</taxon>
        <taxon>Metazoa</taxon>
        <taxon>Chordata</taxon>
        <taxon>Craniata</taxon>
        <taxon>Vertebrata</taxon>
        <taxon>Euteleostomi</taxon>
        <taxon>Actinopterygii</taxon>
        <taxon>Neopterygii</taxon>
        <taxon>Teleostei</taxon>
        <taxon>Neoteleostei</taxon>
        <taxon>Acanthomorphata</taxon>
        <taxon>Ovalentaria</taxon>
        <taxon>Atherinomorphae</taxon>
        <taxon>Cyprinodontiformes</taxon>
        <taxon>Fundulidae</taxon>
        <taxon>Fundulus</taxon>
    </lineage>
</organism>
<feature type="domain" description="Cadherin" evidence="13">
    <location>
        <begin position="153"/>
        <end position="261"/>
    </location>
</feature>
<reference evidence="14" key="1">
    <citation type="submission" date="2025-08" db="UniProtKB">
        <authorList>
            <consortium name="Ensembl"/>
        </authorList>
    </citation>
    <scope>IDENTIFICATION</scope>
</reference>
<evidence type="ECO:0000256" key="8">
    <source>
        <dbReference type="ARBA" id="ARBA00022889"/>
    </source>
</evidence>
<dbReference type="SUPFAM" id="SSF49313">
    <property type="entry name" value="Cadherin-like"/>
    <property type="match status" value="4"/>
</dbReference>
<dbReference type="InterPro" id="IPR015919">
    <property type="entry name" value="Cadherin-like_sf"/>
</dbReference>
<dbReference type="PRINTS" id="PR00205">
    <property type="entry name" value="CADHERIN"/>
</dbReference>
<accession>A0A3Q2NRP6</accession>
<dbReference type="FunFam" id="2.60.40.60:FF:000008">
    <property type="entry name" value="Cadherin 24"/>
    <property type="match status" value="1"/>
</dbReference>
<dbReference type="AlphaFoldDB" id="A0A3Q2NRP6"/>
<evidence type="ECO:0000256" key="1">
    <source>
        <dbReference type="ARBA" id="ARBA00004251"/>
    </source>
</evidence>
<dbReference type="GO" id="GO:0045296">
    <property type="term" value="F:cadherin binding"/>
    <property type="evidence" value="ECO:0007669"/>
    <property type="project" value="TreeGrafter"/>
</dbReference>
<sequence length="549" mass="61590">MSTPGVLAVVTVFYMIPGGLLSDIRDTRGLEGQLLAQGSSDLHHRPKRGWIWKQLFVQEEDPISRIIGQVKSDSDQGEFTIQYILSGEGAGDVFEMDEYSGEIRTLKKLDREEKAFYVLQAQAINRRTNEPAEPQSEFIIKVQDINDNAPQFLNEPYVSSIPEMSPVGTIVAQVTATDADDPMFGNNAKLIYSILQGEPYFSVQPKTGIIVTSWANMDREAREEYLVVVQVKDMLGLSGGYSSSTTVTISLSDVNDNGPTFQQHQYTFVLPENSAVGTTVGSIMADDGDIGINARMTYRLKDDLRESSTFIIETHPETQEGVLLLKRKISFGHQRQYAMDAEAINDHPDTRFLTLDEFSDRTKLKIFVEDVDEPPVFFSALYPWKVPENAAVGTVVGTVSARDTDAVNNPIRYIALVSKALLFDMEIFNICIAGVLIELTDEFNYFFMSQKEGKDGSQNPNTLYCLSFRNCDAYFSSLRCFVSLKLIQLLSAVDPDEAVEEHHFYYSMVPDERINPNFTIRDNQVKMQKKNLTATTSCQSLLKILSSVF</sequence>
<dbReference type="GO" id="GO:0000902">
    <property type="term" value="P:cell morphogenesis"/>
    <property type="evidence" value="ECO:0007669"/>
    <property type="project" value="TreeGrafter"/>
</dbReference>
<keyword evidence="9" id="KW-1133">Transmembrane helix</keyword>
<reference evidence="14" key="2">
    <citation type="submission" date="2025-09" db="UniProtKB">
        <authorList>
            <consortium name="Ensembl"/>
        </authorList>
    </citation>
    <scope>IDENTIFICATION</scope>
</reference>
<dbReference type="PROSITE" id="PS50268">
    <property type="entry name" value="CADHERIN_2"/>
    <property type="match status" value="3"/>
</dbReference>
<dbReference type="GO" id="GO:0016339">
    <property type="term" value="P:calcium-dependent cell-cell adhesion via plasma membrane cell adhesion molecules"/>
    <property type="evidence" value="ECO:0007669"/>
    <property type="project" value="TreeGrafter"/>
</dbReference>
<keyword evidence="6" id="KW-0677">Repeat</keyword>
<evidence type="ECO:0000256" key="10">
    <source>
        <dbReference type="ARBA" id="ARBA00023136"/>
    </source>
</evidence>
<feature type="domain" description="Cadherin" evidence="13">
    <location>
        <begin position="262"/>
        <end position="377"/>
    </location>
</feature>
<dbReference type="GeneTree" id="ENSGT00940000166818"/>
<evidence type="ECO:0000256" key="12">
    <source>
        <dbReference type="PROSITE-ProRule" id="PRU00043"/>
    </source>
</evidence>
<keyword evidence="8" id="KW-0130">Cell adhesion</keyword>
<dbReference type="GO" id="GO:0007156">
    <property type="term" value="P:homophilic cell adhesion via plasma membrane adhesion molecules"/>
    <property type="evidence" value="ECO:0007669"/>
    <property type="project" value="InterPro"/>
</dbReference>
<dbReference type="Gene3D" id="2.60.40.60">
    <property type="entry name" value="Cadherins"/>
    <property type="match status" value="4"/>
</dbReference>
<dbReference type="CDD" id="cd11304">
    <property type="entry name" value="Cadherin_repeat"/>
    <property type="match status" value="4"/>
</dbReference>
<dbReference type="GO" id="GO:0034332">
    <property type="term" value="P:adherens junction organization"/>
    <property type="evidence" value="ECO:0007669"/>
    <property type="project" value="TreeGrafter"/>
</dbReference>
<keyword evidence="10" id="KW-0472">Membrane</keyword>
<dbReference type="STRING" id="8078.ENSFHEP00000001762"/>
<evidence type="ECO:0000256" key="3">
    <source>
        <dbReference type="ARBA" id="ARBA00022692"/>
    </source>
</evidence>
<evidence type="ECO:0000313" key="15">
    <source>
        <dbReference type="Proteomes" id="UP000265000"/>
    </source>
</evidence>